<evidence type="ECO:0000313" key="2">
    <source>
        <dbReference type="EMBL" id="GIY39414.1"/>
    </source>
</evidence>
<accession>A0AAV4T2G4</accession>
<proteinExistence type="predicted"/>
<dbReference type="AlphaFoldDB" id="A0AAV4T2G4"/>
<keyword evidence="3" id="KW-1185">Reference proteome</keyword>
<sequence>MHQQAYRLPGATLHADGTSRQRESMNGLAISRSYLVALAGYVPEMMGLPDSCKTLEKNVSHTNGSLVVV</sequence>
<feature type="region of interest" description="Disordered" evidence="1">
    <location>
        <begin position="1"/>
        <end position="22"/>
    </location>
</feature>
<protein>
    <submittedName>
        <fullName evidence="2">Uncharacterized protein</fullName>
    </submittedName>
</protein>
<evidence type="ECO:0000313" key="3">
    <source>
        <dbReference type="Proteomes" id="UP001054945"/>
    </source>
</evidence>
<dbReference type="Proteomes" id="UP001054945">
    <property type="component" value="Unassembled WGS sequence"/>
</dbReference>
<evidence type="ECO:0000256" key="1">
    <source>
        <dbReference type="SAM" id="MobiDB-lite"/>
    </source>
</evidence>
<name>A0AAV4T2G4_CAEEX</name>
<reference evidence="2 3" key="1">
    <citation type="submission" date="2021-06" db="EMBL/GenBank/DDBJ databases">
        <title>Caerostris extrusa draft genome.</title>
        <authorList>
            <person name="Kono N."/>
            <person name="Arakawa K."/>
        </authorList>
    </citation>
    <scope>NUCLEOTIDE SEQUENCE [LARGE SCALE GENOMIC DNA]</scope>
</reference>
<dbReference type="EMBL" id="BPLR01010461">
    <property type="protein sequence ID" value="GIY39414.1"/>
    <property type="molecule type" value="Genomic_DNA"/>
</dbReference>
<gene>
    <name evidence="2" type="ORF">CEXT_452161</name>
</gene>
<organism evidence="2 3">
    <name type="scientific">Caerostris extrusa</name>
    <name type="common">Bark spider</name>
    <name type="synonym">Caerostris bankana</name>
    <dbReference type="NCBI Taxonomy" id="172846"/>
    <lineage>
        <taxon>Eukaryota</taxon>
        <taxon>Metazoa</taxon>
        <taxon>Ecdysozoa</taxon>
        <taxon>Arthropoda</taxon>
        <taxon>Chelicerata</taxon>
        <taxon>Arachnida</taxon>
        <taxon>Araneae</taxon>
        <taxon>Araneomorphae</taxon>
        <taxon>Entelegynae</taxon>
        <taxon>Araneoidea</taxon>
        <taxon>Araneidae</taxon>
        <taxon>Caerostris</taxon>
    </lineage>
</organism>
<comment type="caution">
    <text evidence="2">The sequence shown here is derived from an EMBL/GenBank/DDBJ whole genome shotgun (WGS) entry which is preliminary data.</text>
</comment>